<protein>
    <submittedName>
        <fullName evidence="1">Uncharacterized protein</fullName>
    </submittedName>
</protein>
<name>A0ACB9BHB9_CICIN</name>
<keyword evidence="2" id="KW-1185">Reference proteome</keyword>
<evidence type="ECO:0000313" key="2">
    <source>
        <dbReference type="Proteomes" id="UP001055811"/>
    </source>
</evidence>
<reference evidence="1 2" key="2">
    <citation type="journal article" date="2022" name="Mol. Ecol. Resour.">
        <title>The genomes of chicory, endive, great burdock and yacon provide insights into Asteraceae paleo-polyploidization history and plant inulin production.</title>
        <authorList>
            <person name="Fan W."/>
            <person name="Wang S."/>
            <person name="Wang H."/>
            <person name="Wang A."/>
            <person name="Jiang F."/>
            <person name="Liu H."/>
            <person name="Zhao H."/>
            <person name="Xu D."/>
            <person name="Zhang Y."/>
        </authorList>
    </citation>
    <scope>NUCLEOTIDE SEQUENCE [LARGE SCALE GENOMIC DNA]</scope>
    <source>
        <strain evidence="2">cv. Punajuju</strain>
        <tissue evidence="1">Leaves</tissue>
    </source>
</reference>
<comment type="caution">
    <text evidence="1">The sequence shown here is derived from an EMBL/GenBank/DDBJ whole genome shotgun (WGS) entry which is preliminary data.</text>
</comment>
<proteinExistence type="predicted"/>
<evidence type="ECO:0000313" key="1">
    <source>
        <dbReference type="EMBL" id="KAI3721611.1"/>
    </source>
</evidence>
<accession>A0ACB9BHB9</accession>
<organism evidence="1 2">
    <name type="scientific">Cichorium intybus</name>
    <name type="common">Chicory</name>
    <dbReference type="NCBI Taxonomy" id="13427"/>
    <lineage>
        <taxon>Eukaryota</taxon>
        <taxon>Viridiplantae</taxon>
        <taxon>Streptophyta</taxon>
        <taxon>Embryophyta</taxon>
        <taxon>Tracheophyta</taxon>
        <taxon>Spermatophyta</taxon>
        <taxon>Magnoliopsida</taxon>
        <taxon>eudicotyledons</taxon>
        <taxon>Gunneridae</taxon>
        <taxon>Pentapetalae</taxon>
        <taxon>asterids</taxon>
        <taxon>campanulids</taxon>
        <taxon>Asterales</taxon>
        <taxon>Asteraceae</taxon>
        <taxon>Cichorioideae</taxon>
        <taxon>Cichorieae</taxon>
        <taxon>Cichoriinae</taxon>
        <taxon>Cichorium</taxon>
    </lineage>
</organism>
<gene>
    <name evidence="1" type="ORF">L2E82_32627</name>
</gene>
<sequence>MVERIRRQMQEVAVNNYHAGVDGLLINPNNELQTEEKKQKQKVDTKKKKTPVVIDNELLQTFSFWK</sequence>
<dbReference type="Proteomes" id="UP001055811">
    <property type="component" value="Linkage Group LG06"/>
</dbReference>
<reference evidence="2" key="1">
    <citation type="journal article" date="2022" name="Mol. Ecol. Resour.">
        <title>The genomes of chicory, endive, great burdock and yacon provide insights into Asteraceae palaeo-polyploidization history and plant inulin production.</title>
        <authorList>
            <person name="Fan W."/>
            <person name="Wang S."/>
            <person name="Wang H."/>
            <person name="Wang A."/>
            <person name="Jiang F."/>
            <person name="Liu H."/>
            <person name="Zhao H."/>
            <person name="Xu D."/>
            <person name="Zhang Y."/>
        </authorList>
    </citation>
    <scope>NUCLEOTIDE SEQUENCE [LARGE SCALE GENOMIC DNA]</scope>
    <source>
        <strain evidence="2">cv. Punajuju</strain>
    </source>
</reference>
<dbReference type="EMBL" id="CM042014">
    <property type="protein sequence ID" value="KAI3721611.1"/>
    <property type="molecule type" value="Genomic_DNA"/>
</dbReference>